<gene>
    <name evidence="3" type="ORF">MM415A04027_0011</name>
    <name evidence="2" type="ORF">MM415B00633_0050</name>
    <name evidence="1" type="ORF">TM448A04214_0011</name>
    <name evidence="4" type="ORF">TM448B04291_0010</name>
</gene>
<dbReference type="EMBL" id="MT141495">
    <property type="protein sequence ID" value="QJA63366.1"/>
    <property type="molecule type" value="Genomic_DNA"/>
</dbReference>
<evidence type="ECO:0000313" key="1">
    <source>
        <dbReference type="EMBL" id="QJA53958.1"/>
    </source>
</evidence>
<evidence type="ECO:0000313" key="2">
    <source>
        <dbReference type="EMBL" id="QJA63366.1"/>
    </source>
</evidence>
<dbReference type="EMBL" id="MT144465">
    <property type="protein sequence ID" value="QJA53958.1"/>
    <property type="molecule type" value="Genomic_DNA"/>
</dbReference>
<dbReference type="AlphaFoldDB" id="A0A6H2A2G6"/>
<dbReference type="EMBL" id="MT145068">
    <property type="protein sequence ID" value="QJI03216.1"/>
    <property type="molecule type" value="Genomic_DNA"/>
</dbReference>
<accession>A0A6H2A2G6</accession>
<proteinExistence type="predicted"/>
<evidence type="ECO:0000313" key="3">
    <source>
        <dbReference type="EMBL" id="QJA70057.1"/>
    </source>
</evidence>
<protein>
    <submittedName>
        <fullName evidence="1">Uncharacterized protein</fullName>
    </submittedName>
</protein>
<organism evidence="1">
    <name type="scientific">viral metagenome</name>
    <dbReference type="NCBI Taxonomy" id="1070528"/>
    <lineage>
        <taxon>unclassified sequences</taxon>
        <taxon>metagenomes</taxon>
        <taxon>organismal metagenomes</taxon>
    </lineage>
</organism>
<sequence length="89" mass="10062">MKLLIALIVGLALLLGLWRITQPQIVTGTPAIEMGSEKVKAAKRYHGYILFAEDDGRGNLTFQRDGQTCRLFTMAFEAWWRENAPIEIP</sequence>
<evidence type="ECO:0000313" key="4">
    <source>
        <dbReference type="EMBL" id="QJI03216.1"/>
    </source>
</evidence>
<name>A0A6H2A2G6_9ZZZZ</name>
<reference evidence="1" key="1">
    <citation type="submission" date="2020-03" db="EMBL/GenBank/DDBJ databases">
        <title>The deep terrestrial virosphere.</title>
        <authorList>
            <person name="Holmfeldt K."/>
            <person name="Nilsson E."/>
            <person name="Simone D."/>
            <person name="Lopez-Fernandez M."/>
            <person name="Wu X."/>
            <person name="de Brujin I."/>
            <person name="Lundin D."/>
            <person name="Andersson A."/>
            <person name="Bertilsson S."/>
            <person name="Dopson M."/>
        </authorList>
    </citation>
    <scope>NUCLEOTIDE SEQUENCE</scope>
    <source>
        <strain evidence="3">MM415A04027</strain>
        <strain evidence="2">MM415B00633</strain>
        <strain evidence="1">TM448A04214</strain>
        <strain evidence="4">TM448B04291</strain>
    </source>
</reference>
<dbReference type="EMBL" id="MT141760">
    <property type="protein sequence ID" value="QJA70057.1"/>
    <property type="molecule type" value="Genomic_DNA"/>
</dbReference>